<dbReference type="Pfam" id="PF13192">
    <property type="entry name" value="Thioredoxin_3"/>
    <property type="match status" value="1"/>
</dbReference>
<dbReference type="EMBL" id="PFNG01000063">
    <property type="protein sequence ID" value="PIZ41270.1"/>
    <property type="molecule type" value="Genomic_DNA"/>
</dbReference>
<evidence type="ECO:0000313" key="3">
    <source>
        <dbReference type="Proteomes" id="UP000230956"/>
    </source>
</evidence>
<dbReference type="SUPFAM" id="SSF52833">
    <property type="entry name" value="Thioredoxin-like"/>
    <property type="match status" value="1"/>
</dbReference>
<organism evidence="2 3">
    <name type="scientific">Candidatus Aquicultor secundus</name>
    <dbReference type="NCBI Taxonomy" id="1973895"/>
    <lineage>
        <taxon>Bacteria</taxon>
        <taxon>Bacillati</taxon>
        <taxon>Actinomycetota</taxon>
        <taxon>Candidatus Aquicultoria</taxon>
        <taxon>Candidatus Aquicultorales</taxon>
        <taxon>Candidatus Aquicultoraceae</taxon>
        <taxon>Candidatus Aquicultor</taxon>
    </lineage>
</organism>
<dbReference type="RefSeq" id="WP_286677957.1">
    <property type="nucleotide sequence ID" value="NZ_MNXI01000047.1"/>
</dbReference>
<reference evidence="3" key="1">
    <citation type="submission" date="2017-09" db="EMBL/GenBank/DDBJ databases">
        <title>Depth-based differentiation of microbial function through sediment-hosted aquifers and enrichment of novel symbionts in the deep terrestrial subsurface.</title>
        <authorList>
            <person name="Probst A.J."/>
            <person name="Ladd B."/>
            <person name="Jarett J.K."/>
            <person name="Geller-Mcgrath D.E."/>
            <person name="Sieber C.M.K."/>
            <person name="Emerson J.B."/>
            <person name="Anantharaman K."/>
            <person name="Thomas B.C."/>
            <person name="Malmstrom R."/>
            <person name="Stieglmeier M."/>
            <person name="Klingl A."/>
            <person name="Woyke T."/>
            <person name="Ryan C.M."/>
            <person name="Banfield J.F."/>
        </authorList>
    </citation>
    <scope>NUCLEOTIDE SEQUENCE [LARGE SCALE GENOMIC DNA]</scope>
</reference>
<proteinExistence type="predicted"/>
<evidence type="ECO:0000313" key="2">
    <source>
        <dbReference type="EMBL" id="PIZ41270.1"/>
    </source>
</evidence>
<accession>A0A2M7T9J1</accession>
<dbReference type="AlphaFoldDB" id="A0A2M7T9J1"/>
<dbReference type="Gene3D" id="3.40.30.10">
    <property type="entry name" value="Glutaredoxin"/>
    <property type="match status" value="1"/>
</dbReference>
<protein>
    <recommendedName>
        <fullName evidence="1">Thioredoxin-like fold domain-containing protein</fullName>
    </recommendedName>
</protein>
<feature type="domain" description="Thioredoxin-like fold" evidence="1">
    <location>
        <begin position="5"/>
        <end position="81"/>
    </location>
</feature>
<dbReference type="InterPro" id="IPR012336">
    <property type="entry name" value="Thioredoxin-like_fold"/>
</dbReference>
<evidence type="ECO:0000259" key="1">
    <source>
        <dbReference type="Pfam" id="PF13192"/>
    </source>
</evidence>
<dbReference type="Proteomes" id="UP000230956">
    <property type="component" value="Unassembled WGS sequence"/>
</dbReference>
<name>A0A2M7T9J1_9ACTN</name>
<comment type="caution">
    <text evidence="2">The sequence shown here is derived from an EMBL/GenBank/DDBJ whole genome shotgun (WGS) entry which is preliminary data.</text>
</comment>
<sequence length="81" mass="8889">MAEVVKVFWKTDCPKCPAAKAAVADSQKAELFNLDDVDGLAEAAFYGVMSTPSIIVTNESGNEVISWRGEVPSRQEIEKWL</sequence>
<dbReference type="InterPro" id="IPR036249">
    <property type="entry name" value="Thioredoxin-like_sf"/>
</dbReference>
<gene>
    <name evidence="2" type="ORF">COY37_02570</name>
</gene>